<dbReference type="Proteomes" id="UP001560573">
    <property type="component" value="Unassembled WGS sequence"/>
</dbReference>
<evidence type="ECO:0008006" key="3">
    <source>
        <dbReference type="Google" id="ProtNLM"/>
    </source>
</evidence>
<keyword evidence="2" id="KW-1185">Reference proteome</keyword>
<gene>
    <name evidence="1" type="ORF">QTN47_27050</name>
</gene>
<dbReference type="EMBL" id="JAULBC010000014">
    <property type="protein sequence ID" value="MEX6691197.1"/>
    <property type="molecule type" value="Genomic_DNA"/>
</dbReference>
<dbReference type="RefSeq" id="WP_369332613.1">
    <property type="nucleotide sequence ID" value="NZ_JAULBC010000014.1"/>
</dbReference>
<protein>
    <recommendedName>
        <fullName evidence="3">Type II toxin-antitoxin system HicB family antitoxin</fullName>
    </recommendedName>
</protein>
<evidence type="ECO:0000313" key="2">
    <source>
        <dbReference type="Proteomes" id="UP001560573"/>
    </source>
</evidence>
<proteinExistence type="predicted"/>
<accession>A0ABV3ZMU0</accession>
<reference evidence="1 2" key="1">
    <citation type="submission" date="2023-07" db="EMBL/GenBank/DDBJ databases">
        <authorList>
            <person name="Lian W.-H."/>
        </authorList>
    </citation>
    <scope>NUCLEOTIDE SEQUENCE [LARGE SCALE GENOMIC DNA]</scope>
    <source>
        <strain evidence="1 2">SYSU DXS3180</strain>
    </source>
</reference>
<organism evidence="1 2">
    <name type="scientific">Danxiaibacter flavus</name>
    <dbReference type="NCBI Taxonomy" id="3049108"/>
    <lineage>
        <taxon>Bacteria</taxon>
        <taxon>Pseudomonadati</taxon>
        <taxon>Bacteroidota</taxon>
        <taxon>Chitinophagia</taxon>
        <taxon>Chitinophagales</taxon>
        <taxon>Chitinophagaceae</taxon>
        <taxon>Danxiaibacter</taxon>
    </lineage>
</organism>
<dbReference type="InterPro" id="IPR035069">
    <property type="entry name" value="TTHA1013/TTHA0281-like"/>
</dbReference>
<name>A0ABV3ZMU0_9BACT</name>
<dbReference type="SUPFAM" id="SSF143100">
    <property type="entry name" value="TTHA1013/TTHA0281-like"/>
    <property type="match status" value="1"/>
</dbReference>
<comment type="caution">
    <text evidence="1">The sequence shown here is derived from an EMBL/GenBank/DDBJ whole genome shotgun (WGS) entry which is preliminary data.</text>
</comment>
<evidence type="ECO:0000313" key="1">
    <source>
        <dbReference type="EMBL" id="MEX6691197.1"/>
    </source>
</evidence>
<dbReference type="Gene3D" id="3.30.160.250">
    <property type="match status" value="1"/>
</dbReference>
<sequence length="110" mass="12307">MDNFSKTDGDANVLELALSLLVLKQEDLYVAYCPSLELSSYGSTIDEARTGFDEVIDAYLEYCKKNQSLKEDLKRHGWTVIDQKNHIKAEPPATVDLNIITTTPKVTLNA</sequence>